<dbReference type="InterPro" id="IPR004364">
    <property type="entry name" value="Aa-tRNA-synt_II"/>
</dbReference>
<dbReference type="GO" id="GO:0005737">
    <property type="term" value="C:cytoplasm"/>
    <property type="evidence" value="ECO:0007669"/>
    <property type="project" value="UniProtKB-SubCell"/>
</dbReference>
<dbReference type="STRING" id="121290.APY04_1281"/>
<protein>
    <recommendedName>
        <fullName evidence="7">Aspartate--tRNA(Asp/Asn) ligase</fullName>
        <ecNumber evidence="7">6.1.1.23</ecNumber>
    </recommendedName>
    <alternativeName>
        <fullName evidence="7">Aspartyl-tRNA synthetase</fullName>
        <shortName evidence="7">AspRS</shortName>
    </alternativeName>
    <alternativeName>
        <fullName evidence="7">Non-discriminating aspartyl-tRNA synthetase</fullName>
        <shortName evidence="7">ND-AspRS</shortName>
    </alternativeName>
</protein>
<reference evidence="9 10" key="1">
    <citation type="submission" date="2015-10" db="EMBL/GenBank/DDBJ databases">
        <title>Transcriptomic analysis of a linuron degrading triple-species bacterial consortium.</title>
        <authorList>
            <person name="Albers P."/>
        </authorList>
    </citation>
    <scope>NUCLEOTIDE SEQUENCE [LARGE SCALE GENOMIC DNA]</scope>
    <source>
        <strain evidence="9 10">WDL6</strain>
    </source>
</reference>
<dbReference type="GO" id="GO:0005524">
    <property type="term" value="F:ATP binding"/>
    <property type="evidence" value="ECO:0007669"/>
    <property type="project" value="UniProtKB-UniRule"/>
</dbReference>
<dbReference type="Gene3D" id="2.40.50.140">
    <property type="entry name" value="Nucleic acid-binding proteins"/>
    <property type="match status" value="1"/>
</dbReference>
<dbReference type="GO" id="GO:0003676">
    <property type="term" value="F:nucleic acid binding"/>
    <property type="evidence" value="ECO:0007669"/>
    <property type="project" value="InterPro"/>
</dbReference>
<evidence type="ECO:0000256" key="7">
    <source>
        <dbReference type="HAMAP-Rule" id="MF_00044"/>
    </source>
</evidence>
<dbReference type="InterPro" id="IPR004365">
    <property type="entry name" value="NA-bd_OB_tRNA"/>
</dbReference>
<dbReference type="Pfam" id="PF02938">
    <property type="entry name" value="GAD"/>
    <property type="match status" value="1"/>
</dbReference>
<dbReference type="HAMAP" id="MF_00044">
    <property type="entry name" value="Asp_tRNA_synth_type1"/>
    <property type="match status" value="1"/>
</dbReference>
<dbReference type="Proteomes" id="UP000059074">
    <property type="component" value="Unassembled WGS sequence"/>
</dbReference>
<feature type="binding site" evidence="7">
    <location>
        <begin position="547"/>
        <end position="550"/>
    </location>
    <ligand>
        <name>ATP</name>
        <dbReference type="ChEBI" id="CHEBI:30616"/>
    </ligand>
</feature>
<feature type="domain" description="Aminoacyl-transfer RNA synthetases class-II family profile" evidence="8">
    <location>
        <begin position="151"/>
        <end position="568"/>
    </location>
</feature>
<organism evidence="9 10">
    <name type="scientific">Hyphomicrobium sulfonivorans</name>
    <dbReference type="NCBI Taxonomy" id="121290"/>
    <lineage>
        <taxon>Bacteria</taxon>
        <taxon>Pseudomonadati</taxon>
        <taxon>Pseudomonadota</taxon>
        <taxon>Alphaproteobacteria</taxon>
        <taxon>Hyphomicrobiales</taxon>
        <taxon>Hyphomicrobiaceae</taxon>
        <taxon>Hyphomicrobium</taxon>
    </lineage>
</organism>
<dbReference type="Pfam" id="PF01336">
    <property type="entry name" value="tRNA_anti-codon"/>
    <property type="match status" value="1"/>
</dbReference>
<dbReference type="InterPro" id="IPR006195">
    <property type="entry name" value="aa-tRNA-synth_II"/>
</dbReference>
<comment type="subcellular location">
    <subcellularLocation>
        <location evidence="7">Cytoplasm</location>
    </subcellularLocation>
</comment>
<evidence type="ECO:0000256" key="2">
    <source>
        <dbReference type="ARBA" id="ARBA00022598"/>
    </source>
</evidence>
<dbReference type="GO" id="GO:0006422">
    <property type="term" value="P:aspartyl-tRNA aminoacylation"/>
    <property type="evidence" value="ECO:0007669"/>
    <property type="project" value="UniProtKB-UniRule"/>
</dbReference>
<dbReference type="SUPFAM" id="SSF55681">
    <property type="entry name" value="Class II aaRS and biotin synthetases"/>
    <property type="match status" value="1"/>
</dbReference>
<dbReference type="PANTHER" id="PTHR22594:SF5">
    <property type="entry name" value="ASPARTATE--TRNA LIGASE, MITOCHONDRIAL"/>
    <property type="match status" value="1"/>
</dbReference>
<feature type="binding site" evidence="7">
    <location>
        <position position="495"/>
    </location>
    <ligand>
        <name>ATP</name>
        <dbReference type="ChEBI" id="CHEBI:30616"/>
    </ligand>
</feature>
<comment type="caution">
    <text evidence="9">The sequence shown here is derived from an EMBL/GenBank/DDBJ whole genome shotgun (WGS) entry which is preliminary data.</text>
</comment>
<evidence type="ECO:0000256" key="4">
    <source>
        <dbReference type="ARBA" id="ARBA00022840"/>
    </source>
</evidence>
<dbReference type="NCBIfam" id="TIGR00459">
    <property type="entry name" value="aspS_bact"/>
    <property type="match status" value="1"/>
</dbReference>
<feature type="binding site" evidence="7">
    <location>
        <begin position="224"/>
        <end position="226"/>
    </location>
    <ligand>
        <name>ATP</name>
        <dbReference type="ChEBI" id="CHEBI:30616"/>
    </ligand>
</feature>
<feature type="region of interest" description="Aspartate" evidence="7">
    <location>
        <begin position="202"/>
        <end position="205"/>
    </location>
</feature>
<comment type="subunit">
    <text evidence="7">Homodimer.</text>
</comment>
<dbReference type="InterPro" id="IPR045864">
    <property type="entry name" value="aa-tRNA-synth_II/BPL/LPL"/>
</dbReference>
<feature type="binding site" evidence="7">
    <location>
        <position position="224"/>
    </location>
    <ligand>
        <name>L-aspartate</name>
        <dbReference type="ChEBI" id="CHEBI:29991"/>
    </ligand>
</feature>
<dbReference type="InterPro" id="IPR002312">
    <property type="entry name" value="Asp/Asn-tRNA-synth_IIb"/>
</dbReference>
<evidence type="ECO:0000256" key="6">
    <source>
        <dbReference type="ARBA" id="ARBA00023146"/>
    </source>
</evidence>
<dbReference type="InterPro" id="IPR004524">
    <property type="entry name" value="Asp-tRNA-ligase_1"/>
</dbReference>
<evidence type="ECO:0000256" key="1">
    <source>
        <dbReference type="ARBA" id="ARBA00006303"/>
    </source>
</evidence>
<feature type="site" description="Important for tRNA non-discrimination" evidence="7">
    <location>
        <position position="86"/>
    </location>
</feature>
<dbReference type="GO" id="GO:0050560">
    <property type="term" value="F:aspartate-tRNA(Asn) ligase activity"/>
    <property type="evidence" value="ECO:0007669"/>
    <property type="project" value="UniProtKB-EC"/>
</dbReference>
<keyword evidence="10" id="KW-1185">Reference proteome</keyword>
<dbReference type="PRINTS" id="PR01042">
    <property type="entry name" value="TRNASYNTHASP"/>
</dbReference>
<dbReference type="Gene3D" id="3.30.1360.30">
    <property type="entry name" value="GAD-like domain"/>
    <property type="match status" value="1"/>
</dbReference>
<sequence length="604" mass="67670">MAELHRYRSHTCGALRASDIGNTVRLSGWVHRVRDHGGVLFIDLRDHYGITQVVADPDSPAFKNAEAVRSEWVIRIDGTVRKRPDGTTNADLPTGEIELFATEIEVLSQAKELPVPVFGEPDYPEDLRLQYRFLDLRRETLHRNIMQRMAIIASLRKRMTEGGFFEFSTPILTASSPEGARDFLVPSRIHAGKFYALPQAPQQYKQLLMVSGFDRYFQIAPCFRDEDPRADRLPGEFYQLDVEMSFVTQDDVFNEMEPVITGVFEEFSAITGSEKSVTNGWPRIPYSEAIAKYGSDKPDLRNPIEMQDVTEHFRGSGFKIFAGMIDKDPKVRVWAIPAPGGGSRAFCDRMNSWAQGEGQPGLAYIFFREGEAAGPVGKNLGPERADAIREQMGLKEGDAVFFTAGNPARFHRFAGDARTRIGEELKLIDESKFALAWIVDFPFYEWNDDDKKIDFSHNPFSMPQGGLEALEGAASDDERLNIKAYQYDIVCNGFEIASGSIRNHRPDTMVKAFEITGLTQADVEARFGGLYRAFQYGAPPHGGMAAGIDRIVMLLVGAKNLREISLFPMNQQANDLLMGAPSDVAPKQLRELHIRVVAPEKQQS</sequence>
<dbReference type="GO" id="GO:0004815">
    <property type="term" value="F:aspartate-tRNA ligase activity"/>
    <property type="evidence" value="ECO:0007669"/>
    <property type="project" value="UniProtKB-UniRule"/>
</dbReference>
<keyword evidence="3 7" id="KW-0547">Nucleotide-binding</keyword>
<dbReference type="InterPro" id="IPR012340">
    <property type="entry name" value="NA-bd_OB-fold"/>
</dbReference>
<evidence type="ECO:0000256" key="3">
    <source>
        <dbReference type="ARBA" id="ARBA00022741"/>
    </source>
</evidence>
<dbReference type="SUPFAM" id="SSF55261">
    <property type="entry name" value="GAD domain-like"/>
    <property type="match status" value="1"/>
</dbReference>
<name>A0A109BJN9_HYPSL</name>
<dbReference type="InterPro" id="IPR029351">
    <property type="entry name" value="GAD_dom"/>
</dbReference>
<comment type="caution">
    <text evidence="7">Lacks conserved residue(s) required for the propagation of feature annotation.</text>
</comment>
<dbReference type="AlphaFoldDB" id="A0A109BJN9"/>
<dbReference type="InterPro" id="IPR047089">
    <property type="entry name" value="Asp-tRNA-ligase_1_N"/>
</dbReference>
<dbReference type="PROSITE" id="PS50862">
    <property type="entry name" value="AA_TRNA_LIGASE_II"/>
    <property type="match status" value="1"/>
</dbReference>
<keyword evidence="4 7" id="KW-0067">ATP-binding</keyword>
<gene>
    <name evidence="7" type="primary">aspS</name>
    <name evidence="9" type="ORF">APY04_1281</name>
</gene>
<evidence type="ECO:0000313" key="10">
    <source>
        <dbReference type="Proteomes" id="UP000059074"/>
    </source>
</evidence>
<evidence type="ECO:0000259" key="8">
    <source>
        <dbReference type="PROSITE" id="PS50862"/>
    </source>
</evidence>
<dbReference type="InterPro" id="IPR004115">
    <property type="entry name" value="GAD-like_sf"/>
</dbReference>
<dbReference type="PANTHER" id="PTHR22594">
    <property type="entry name" value="ASPARTYL/LYSYL-TRNA SYNTHETASE"/>
    <property type="match status" value="1"/>
</dbReference>
<keyword evidence="5 7" id="KW-0648">Protein biosynthesis</keyword>
<feature type="binding site" evidence="7">
    <location>
        <position position="178"/>
    </location>
    <ligand>
        <name>L-aspartate</name>
        <dbReference type="ChEBI" id="CHEBI:29991"/>
    </ligand>
</feature>
<dbReference type="Pfam" id="PF00152">
    <property type="entry name" value="tRNA-synt_2"/>
    <property type="match status" value="1"/>
</dbReference>
<dbReference type="SUPFAM" id="SSF50249">
    <property type="entry name" value="Nucleic acid-binding proteins"/>
    <property type="match status" value="1"/>
</dbReference>
<dbReference type="CDD" id="cd04317">
    <property type="entry name" value="EcAspRS_like_N"/>
    <property type="match status" value="1"/>
</dbReference>
<comment type="catalytic activity">
    <reaction evidence="7">
        <text>tRNA(Asx) + L-aspartate + ATP = L-aspartyl-tRNA(Asx) + AMP + diphosphate</text>
        <dbReference type="Rhea" id="RHEA:18349"/>
        <dbReference type="Rhea" id="RHEA-COMP:9710"/>
        <dbReference type="Rhea" id="RHEA-COMP:9711"/>
        <dbReference type="ChEBI" id="CHEBI:29991"/>
        <dbReference type="ChEBI" id="CHEBI:30616"/>
        <dbReference type="ChEBI" id="CHEBI:33019"/>
        <dbReference type="ChEBI" id="CHEBI:78442"/>
        <dbReference type="ChEBI" id="CHEBI:78516"/>
        <dbReference type="ChEBI" id="CHEBI:456215"/>
        <dbReference type="EC" id="6.1.1.23"/>
    </reaction>
</comment>
<comment type="function">
    <text evidence="7">Aspartyl-tRNA synthetase with relaxed tRNA specificity since it is able to aspartylate not only its cognate tRNA(Asp) but also tRNA(Asn). Reaction proceeds in two steps: L-aspartate is first activated by ATP to form Asp-AMP and then transferred to the acceptor end of tRNA(Asp/Asn).</text>
</comment>
<dbReference type="EMBL" id="LMTR01000040">
    <property type="protein sequence ID" value="KWT70072.1"/>
    <property type="molecule type" value="Genomic_DNA"/>
</dbReference>
<proteinExistence type="inferred from homology"/>
<dbReference type="PATRIC" id="fig|121290.4.peg.3242"/>
<evidence type="ECO:0000256" key="5">
    <source>
        <dbReference type="ARBA" id="ARBA00022917"/>
    </source>
</evidence>
<feature type="binding site" evidence="7">
    <location>
        <position position="457"/>
    </location>
    <ligand>
        <name>L-aspartate</name>
        <dbReference type="ChEBI" id="CHEBI:29991"/>
    </ligand>
</feature>
<keyword evidence="7" id="KW-0963">Cytoplasm</keyword>
<keyword evidence="6 7" id="KW-0030">Aminoacyl-tRNA synthetase</keyword>
<dbReference type="EC" id="6.1.1.23" evidence="7"/>
<dbReference type="Gene3D" id="3.30.930.10">
    <property type="entry name" value="Bira Bifunctional Protein, Domain 2"/>
    <property type="match status" value="1"/>
</dbReference>
<comment type="similarity">
    <text evidence="1 7">Belongs to the class-II aminoacyl-tRNA synthetase family. Type 1 subfamily.</text>
</comment>
<accession>A0A109BJN9</accession>
<keyword evidence="2 7" id="KW-0436">Ligase</keyword>
<dbReference type="NCBIfam" id="NF001750">
    <property type="entry name" value="PRK00476.1"/>
    <property type="match status" value="1"/>
</dbReference>
<evidence type="ECO:0000313" key="9">
    <source>
        <dbReference type="EMBL" id="KWT70072.1"/>
    </source>
</evidence>
<feature type="site" description="Important for tRNA non-discrimination" evidence="7">
    <location>
        <position position="36"/>
    </location>
</feature>
<feature type="binding site" evidence="7">
    <location>
        <position position="502"/>
    </location>
    <ligand>
        <name>L-aspartate</name>
        <dbReference type="ChEBI" id="CHEBI:29991"/>
    </ligand>
</feature>